<dbReference type="OrthoDB" id="6446575at2"/>
<keyword evidence="2" id="KW-1185">Reference proteome</keyword>
<proteinExistence type="predicted"/>
<reference evidence="1 2" key="1">
    <citation type="journal article" date="2019" name="Environ. Microbiol.">
        <title>Species interactions and distinct microbial communities in high Arctic permafrost affected cryosols are associated with the CH4 and CO2 gas fluxes.</title>
        <authorList>
            <person name="Altshuler I."/>
            <person name="Hamel J."/>
            <person name="Turney S."/>
            <person name="Magnuson E."/>
            <person name="Levesque R."/>
            <person name="Greer C."/>
            <person name="Whyte L.G."/>
        </authorList>
    </citation>
    <scope>NUCLEOTIDE SEQUENCE [LARGE SCALE GENOMIC DNA]</scope>
    <source>
        <strain evidence="1 2">E4</strain>
    </source>
</reference>
<name>A0A502GIV8_9GAMM</name>
<evidence type="ECO:0000313" key="1">
    <source>
        <dbReference type="EMBL" id="TPG61498.1"/>
    </source>
</evidence>
<gene>
    <name evidence="1" type="ORF">EAH77_12720</name>
</gene>
<dbReference type="Proteomes" id="UP000317663">
    <property type="component" value="Unassembled WGS sequence"/>
</dbReference>
<accession>A0A502GIV8</accession>
<dbReference type="RefSeq" id="WP_140473177.1">
    <property type="nucleotide sequence ID" value="NZ_RCZD01000006.1"/>
</dbReference>
<dbReference type="AlphaFoldDB" id="A0A502GIV8"/>
<protein>
    <submittedName>
        <fullName evidence="1">Uncharacterized protein</fullName>
    </submittedName>
</protein>
<organism evidence="1 2">
    <name type="scientific">Ewingella americana</name>
    <dbReference type="NCBI Taxonomy" id="41202"/>
    <lineage>
        <taxon>Bacteria</taxon>
        <taxon>Pseudomonadati</taxon>
        <taxon>Pseudomonadota</taxon>
        <taxon>Gammaproteobacteria</taxon>
        <taxon>Enterobacterales</taxon>
        <taxon>Yersiniaceae</taxon>
        <taxon>Ewingella</taxon>
    </lineage>
</organism>
<evidence type="ECO:0000313" key="2">
    <source>
        <dbReference type="Proteomes" id="UP000317663"/>
    </source>
</evidence>
<dbReference type="EMBL" id="RCZD01000006">
    <property type="protein sequence ID" value="TPG61498.1"/>
    <property type="molecule type" value="Genomic_DNA"/>
</dbReference>
<comment type="caution">
    <text evidence="1">The sequence shown here is derived from an EMBL/GenBank/DDBJ whole genome shotgun (WGS) entry which is preliminary data.</text>
</comment>
<sequence length="68" mass="7858">MPSEPYQENLLTKCPEQLPRLNGVLGKDVAEVLLKITPQYAECAARHNQLIDEINQRRKLNHEQSTHH</sequence>